<dbReference type="GO" id="GO:0050982">
    <property type="term" value="P:detection of mechanical stimulus"/>
    <property type="evidence" value="ECO:0007669"/>
    <property type="project" value="TreeGrafter"/>
</dbReference>
<dbReference type="InterPro" id="IPR013122">
    <property type="entry name" value="PKD1_2_channel"/>
</dbReference>
<feature type="transmembrane region" description="Helical" evidence="8">
    <location>
        <begin position="368"/>
        <end position="389"/>
    </location>
</feature>
<dbReference type="OrthoDB" id="5322100at2759"/>
<feature type="transmembrane region" description="Helical" evidence="8">
    <location>
        <begin position="40"/>
        <end position="59"/>
    </location>
</feature>
<evidence type="ECO:0000256" key="1">
    <source>
        <dbReference type="ARBA" id="ARBA00004141"/>
    </source>
</evidence>
<dbReference type="Proteomes" id="UP001652661">
    <property type="component" value="Chromosome 3L"/>
</dbReference>
<feature type="transmembrane region" description="Helical" evidence="8">
    <location>
        <begin position="497"/>
        <end position="519"/>
    </location>
</feature>
<protein>
    <submittedName>
        <fullName evidence="12">Polycystin-2</fullName>
    </submittedName>
</protein>
<evidence type="ECO:0000256" key="4">
    <source>
        <dbReference type="ARBA" id="ARBA00022989"/>
    </source>
</evidence>
<keyword evidence="11" id="KW-1185">Reference proteome</keyword>
<evidence type="ECO:0000256" key="3">
    <source>
        <dbReference type="ARBA" id="ARBA00022692"/>
    </source>
</evidence>
<evidence type="ECO:0000259" key="9">
    <source>
        <dbReference type="Pfam" id="PF08016"/>
    </source>
</evidence>
<evidence type="ECO:0000256" key="5">
    <source>
        <dbReference type="ARBA" id="ARBA00023136"/>
    </source>
</evidence>
<feature type="transmembrane region" description="Helical" evidence="8">
    <location>
        <begin position="531"/>
        <end position="552"/>
    </location>
</feature>
<dbReference type="PANTHER" id="PTHR10877:SF183">
    <property type="entry name" value="AT14535P-RELATED"/>
    <property type="match status" value="1"/>
</dbReference>
<keyword evidence="5 8" id="KW-0472">Membrane</keyword>
<feature type="domain" description="Polycystin cation channel PKD1/PKD2" evidence="9">
    <location>
        <begin position="369"/>
        <end position="591"/>
    </location>
</feature>
<feature type="region of interest" description="Disordered" evidence="7">
    <location>
        <begin position="646"/>
        <end position="668"/>
    </location>
</feature>
<reference evidence="12" key="1">
    <citation type="submission" date="2025-08" db="UniProtKB">
        <authorList>
            <consortium name="RefSeq"/>
        </authorList>
    </citation>
    <scope>IDENTIFICATION</scope>
    <source>
        <strain evidence="12">14028-0561.14</strain>
        <tissue evidence="12">Whole fly</tissue>
    </source>
</reference>
<evidence type="ECO:0000256" key="6">
    <source>
        <dbReference type="ARBA" id="ARBA00023180"/>
    </source>
</evidence>
<dbReference type="AlphaFoldDB" id="A0A6P4JHD1"/>
<keyword evidence="4 8" id="KW-1133">Transmembrane helix</keyword>
<proteinExistence type="inferred from homology"/>
<feature type="domain" description="Polycystin" evidence="10">
    <location>
        <begin position="170"/>
        <end position="364"/>
    </location>
</feature>
<comment type="similarity">
    <text evidence="2">Belongs to the polycystin family.</text>
</comment>
<keyword evidence="3 8" id="KW-0812">Transmembrane</keyword>
<evidence type="ECO:0000256" key="8">
    <source>
        <dbReference type="SAM" id="Phobius"/>
    </source>
</evidence>
<dbReference type="Pfam" id="PF08016">
    <property type="entry name" value="PKD_channel"/>
    <property type="match status" value="1"/>
</dbReference>
<evidence type="ECO:0000313" key="12">
    <source>
        <dbReference type="RefSeq" id="XP_017034976.1"/>
    </source>
</evidence>
<dbReference type="InterPro" id="IPR046791">
    <property type="entry name" value="Polycystin_dom"/>
</dbReference>
<accession>A0A6P4JHD1</accession>
<dbReference type="GO" id="GO:0016020">
    <property type="term" value="C:membrane"/>
    <property type="evidence" value="ECO:0007669"/>
    <property type="project" value="UniProtKB-SubCell"/>
</dbReference>
<evidence type="ECO:0000256" key="2">
    <source>
        <dbReference type="ARBA" id="ARBA00007200"/>
    </source>
</evidence>
<dbReference type="GO" id="GO:0005262">
    <property type="term" value="F:calcium channel activity"/>
    <property type="evidence" value="ECO:0007669"/>
    <property type="project" value="TreeGrafter"/>
</dbReference>
<dbReference type="RefSeq" id="XP_017034976.1">
    <property type="nucleotide sequence ID" value="XM_017179487.3"/>
</dbReference>
<feature type="transmembrane region" description="Helical" evidence="8">
    <location>
        <begin position="564"/>
        <end position="586"/>
    </location>
</feature>
<dbReference type="PANTHER" id="PTHR10877">
    <property type="entry name" value="POLYCYSTIN FAMILY MEMBER"/>
    <property type="match status" value="1"/>
</dbReference>
<feature type="transmembrane region" description="Helical" evidence="8">
    <location>
        <begin position="409"/>
        <end position="428"/>
    </location>
</feature>
<dbReference type="GO" id="GO:0005509">
    <property type="term" value="F:calcium ion binding"/>
    <property type="evidence" value="ECO:0007669"/>
    <property type="project" value="InterPro"/>
</dbReference>
<gene>
    <name evidence="12" type="primary">brv1</name>
</gene>
<evidence type="ECO:0000259" key="10">
    <source>
        <dbReference type="Pfam" id="PF20519"/>
    </source>
</evidence>
<evidence type="ECO:0000313" key="11">
    <source>
        <dbReference type="Proteomes" id="UP001652661"/>
    </source>
</evidence>
<dbReference type="Pfam" id="PF20519">
    <property type="entry name" value="Polycystin_dom"/>
    <property type="match status" value="1"/>
</dbReference>
<name>A0A6P4JHD1_DROKI</name>
<dbReference type="InterPro" id="IPR003915">
    <property type="entry name" value="PKD_2"/>
</dbReference>
<comment type="subcellular location">
    <subcellularLocation>
        <location evidence="1">Membrane</location>
        <topology evidence="1">Multi-pass membrane protein</topology>
    </subcellularLocation>
</comment>
<feature type="compositionally biased region" description="Basic and acidic residues" evidence="7">
    <location>
        <begin position="659"/>
        <end position="668"/>
    </location>
</feature>
<organism evidence="11 12">
    <name type="scientific">Drosophila kikkawai</name>
    <name type="common">Fruit fly</name>
    <dbReference type="NCBI Taxonomy" id="30033"/>
    <lineage>
        <taxon>Eukaryota</taxon>
        <taxon>Metazoa</taxon>
        <taxon>Ecdysozoa</taxon>
        <taxon>Arthropoda</taxon>
        <taxon>Hexapoda</taxon>
        <taxon>Insecta</taxon>
        <taxon>Pterygota</taxon>
        <taxon>Neoptera</taxon>
        <taxon>Endopterygota</taxon>
        <taxon>Diptera</taxon>
        <taxon>Brachycera</taxon>
        <taxon>Muscomorpha</taxon>
        <taxon>Ephydroidea</taxon>
        <taxon>Drosophilidae</taxon>
        <taxon>Drosophila</taxon>
        <taxon>Sophophora</taxon>
    </lineage>
</organism>
<dbReference type="PRINTS" id="PR01433">
    <property type="entry name" value="POLYCYSTIN2"/>
</dbReference>
<evidence type="ECO:0000256" key="7">
    <source>
        <dbReference type="SAM" id="MobiDB-lite"/>
    </source>
</evidence>
<keyword evidence="6" id="KW-0325">Glycoprotein</keyword>
<sequence>MADQNDSNAIFYLTLVILFVCSICIWWFSGFNHEVEKFKLILIAFLAVVLIHAIVFTPLRFAILALDAAVWPPTQDVVVRDPSVKAETLVESLRFRLQILRSELLITESHRNEELNLKYHLITQELKRMCLLFVIMLAMNVEQAEEQWVYFNTANMRSLFEYNHTSTLGLSNVIVLPSVYVFIELSLINPFTDTGDISGGIPWEHAEATRLLGVVRLRQVRNRKLKGGLKDPVFDNRDYSEGWTLPYVREMYTDKFWQIYQPWVARVPDIKNRIILSTSHKGGFISYPEITGYENLLCDTRAKSMMVLNYLRDKKWLDLNTSALFMDFTLYNADANLFSVCTLWVEQYPFGGIQTHVKIRSSTFLKRVNDVSCVAVAALYVFVIAWLLFAKAFWVKVWYEPKQLKDPWMLVDALILILCTVSVVIRGYRDNLVQAMIRRVEISVMVEFINFTEPATVTYLCNILEGFSMALVTMRLWKAMQFSSTFRLFTTTLYLARYALSWTIMVTMVFLFGIGIAAITMNGNNAIQFSTIMKGIISLTCFAFGFSSHVAPRDLFYGGKWIGIVFYGILAVVVKMLLINVIVSMLENQMALVKALRDKKQKSHLTYFQFLRVEYAYVINFFHKIFGLKRKYLPRDHTVAENIQRELKQREHKQKVGKKHEEAPRNKDDSLMQLRYRERIEKSMTVMAILQTQLELVERLMFGDDEGHLLPLKKDENPRPSGLSH</sequence>
<feature type="transmembrane region" description="Helical" evidence="8">
    <location>
        <begin position="9"/>
        <end position="28"/>
    </location>
</feature>
<dbReference type="InterPro" id="IPR051223">
    <property type="entry name" value="Polycystin"/>
</dbReference>